<evidence type="ECO:0000256" key="6">
    <source>
        <dbReference type="ARBA" id="ARBA00023136"/>
    </source>
</evidence>
<feature type="domain" description="YWFCY" evidence="8">
    <location>
        <begin position="6"/>
        <end position="149"/>
    </location>
</feature>
<evidence type="ECO:0000259" key="8">
    <source>
        <dbReference type="Pfam" id="PF14293"/>
    </source>
</evidence>
<accession>A0A1M4Z5X2</accession>
<dbReference type="Proteomes" id="UP000184368">
    <property type="component" value="Unassembled WGS sequence"/>
</dbReference>
<dbReference type="SUPFAM" id="SSF52540">
    <property type="entry name" value="P-loop containing nucleoside triphosphate hydrolases"/>
    <property type="match status" value="1"/>
</dbReference>
<evidence type="ECO:0000256" key="4">
    <source>
        <dbReference type="ARBA" id="ARBA00022692"/>
    </source>
</evidence>
<feature type="transmembrane region" description="Helical" evidence="7">
    <location>
        <begin position="65"/>
        <end position="82"/>
    </location>
</feature>
<dbReference type="STRING" id="1302690.BUE76_22365"/>
<sequence>MSQTGENEQALRKILDLTRLVSVAVLLLHFYYTCYLLFQQWGYTHPITDRLLTGVAHTGLLHPGWFTKATSISLLFISLIGTKGKKQEGLHTRELLAGMMMGCVLVWGSPYLTPTAIGSQYMAFCYMAITSCGYLLILSYGSRLSRIIRHSIKSDIFNTWNESFPQEERLLQNEYSINLKATYQCRGELRDGWVNIINPFRGILVLGSPGSGKTHFVIQQIIRQHIEKGFSMFVYDFKFDDLTQLTYECLSRNQHRYPVPPAFYVINFDDLSRTNRCNPLNPETMHDITDAAESARAILLGLNREWINKQGDFFVESPINFLTAVIWFLRRHEDGRYCTLPHVIELMQLPYEQLFPVLNSEPEIEVLINPFISAYQHDAMEQLEGQVASAKIGMARLASPQLYWVLSGDDFTLDINNPKAPKIVCMGNNPEKQQIYGAVLSLYLSRMVRQVNKRGGHKCSLVFDEFPTLFLNHIDSLIATARSNKVATTLCMQDFSQLKKDYGRNGAEVIMNITGNIISGQVMGDTAKQLSERFGKIMQERESLSINRTDTSISRSRQLEYAIPLSKISALSSGSFVGMVADNPDCSMELKMFHNKLRAPAQAGVLQKDKWQDRQFGNADTESITETFHRIKKEIKELVCL</sequence>
<proteinExistence type="inferred from homology"/>
<organism evidence="9 10">
    <name type="scientific">Cnuella takakiae</name>
    <dbReference type="NCBI Taxonomy" id="1302690"/>
    <lineage>
        <taxon>Bacteria</taxon>
        <taxon>Pseudomonadati</taxon>
        <taxon>Bacteroidota</taxon>
        <taxon>Chitinophagia</taxon>
        <taxon>Chitinophagales</taxon>
        <taxon>Chitinophagaceae</taxon>
        <taxon>Cnuella</taxon>
    </lineage>
</organism>
<feature type="transmembrane region" description="Helical" evidence="7">
    <location>
        <begin position="20"/>
        <end position="38"/>
    </location>
</feature>
<keyword evidence="10" id="KW-1185">Reference proteome</keyword>
<evidence type="ECO:0000256" key="3">
    <source>
        <dbReference type="ARBA" id="ARBA00022475"/>
    </source>
</evidence>
<dbReference type="NCBIfam" id="NF041326">
    <property type="entry name" value="Bacteroid_MobC"/>
    <property type="match status" value="1"/>
</dbReference>
<feature type="transmembrane region" description="Helical" evidence="7">
    <location>
        <begin position="94"/>
        <end position="113"/>
    </location>
</feature>
<evidence type="ECO:0000256" key="7">
    <source>
        <dbReference type="SAM" id="Phobius"/>
    </source>
</evidence>
<dbReference type="InterPro" id="IPR027417">
    <property type="entry name" value="P-loop_NTPase"/>
</dbReference>
<evidence type="ECO:0000313" key="10">
    <source>
        <dbReference type="Proteomes" id="UP000184368"/>
    </source>
</evidence>
<dbReference type="Gene3D" id="3.40.50.300">
    <property type="entry name" value="P-loop containing nucleotide triphosphate hydrolases"/>
    <property type="match status" value="2"/>
</dbReference>
<dbReference type="InterPro" id="IPR003688">
    <property type="entry name" value="TraG/VirD4"/>
</dbReference>
<dbReference type="RefSeq" id="WP_073041780.1">
    <property type="nucleotide sequence ID" value="NZ_FQUO01000005.1"/>
</dbReference>
<protein>
    <submittedName>
        <fullName evidence="9">Type IV secretory system Conjugative DNA transfer</fullName>
    </submittedName>
</protein>
<dbReference type="Pfam" id="PF14293">
    <property type="entry name" value="YWFCY"/>
    <property type="match status" value="1"/>
</dbReference>
<dbReference type="PANTHER" id="PTHR37937:SF1">
    <property type="entry name" value="CONJUGATIVE TRANSFER: DNA TRANSPORT"/>
    <property type="match status" value="1"/>
</dbReference>
<dbReference type="InterPro" id="IPR051539">
    <property type="entry name" value="T4SS-coupling_protein"/>
</dbReference>
<evidence type="ECO:0000256" key="5">
    <source>
        <dbReference type="ARBA" id="ARBA00022989"/>
    </source>
</evidence>
<dbReference type="Pfam" id="PF02534">
    <property type="entry name" value="T4SS-DNA_transf"/>
    <property type="match status" value="1"/>
</dbReference>
<reference evidence="9 10" key="1">
    <citation type="submission" date="2016-11" db="EMBL/GenBank/DDBJ databases">
        <authorList>
            <person name="Jaros S."/>
            <person name="Januszkiewicz K."/>
            <person name="Wedrychowicz H."/>
        </authorList>
    </citation>
    <scope>NUCLEOTIDE SEQUENCE [LARGE SCALE GENOMIC DNA]</scope>
    <source>
        <strain evidence="9 10">DSM 26897</strain>
    </source>
</reference>
<keyword evidence="5 7" id="KW-1133">Transmembrane helix</keyword>
<evidence type="ECO:0000256" key="2">
    <source>
        <dbReference type="ARBA" id="ARBA00008806"/>
    </source>
</evidence>
<comment type="similarity">
    <text evidence="2">Belongs to the VirD4/TraG family.</text>
</comment>
<evidence type="ECO:0000313" key="9">
    <source>
        <dbReference type="EMBL" id="SHF13421.1"/>
    </source>
</evidence>
<gene>
    <name evidence="9" type="ORF">SAMN05444008_105100</name>
</gene>
<comment type="subcellular location">
    <subcellularLocation>
        <location evidence="1">Cell membrane</location>
        <topology evidence="1">Multi-pass membrane protein</topology>
    </subcellularLocation>
</comment>
<dbReference type="CDD" id="cd01127">
    <property type="entry name" value="TrwB_TraG_TraD_VirD4"/>
    <property type="match status" value="2"/>
</dbReference>
<dbReference type="PANTHER" id="PTHR37937">
    <property type="entry name" value="CONJUGATIVE TRANSFER: DNA TRANSPORT"/>
    <property type="match status" value="1"/>
</dbReference>
<keyword evidence="6 7" id="KW-0472">Membrane</keyword>
<evidence type="ECO:0000256" key="1">
    <source>
        <dbReference type="ARBA" id="ARBA00004651"/>
    </source>
</evidence>
<dbReference type="EMBL" id="FQUO01000005">
    <property type="protein sequence ID" value="SHF13421.1"/>
    <property type="molecule type" value="Genomic_DNA"/>
</dbReference>
<dbReference type="GO" id="GO:0005886">
    <property type="term" value="C:plasma membrane"/>
    <property type="evidence" value="ECO:0007669"/>
    <property type="project" value="UniProtKB-SubCell"/>
</dbReference>
<keyword evidence="3" id="KW-1003">Cell membrane</keyword>
<name>A0A1M4Z5X2_9BACT</name>
<dbReference type="InterPro" id="IPR025988">
    <property type="entry name" value="YWFCY_dom"/>
</dbReference>
<keyword evidence="4 7" id="KW-0812">Transmembrane</keyword>
<dbReference type="AlphaFoldDB" id="A0A1M4Z5X2"/>